<dbReference type="Proteomes" id="UP000034350">
    <property type="component" value="Unassembled WGS sequence"/>
</dbReference>
<dbReference type="Gene3D" id="3.90.830.10">
    <property type="entry name" value="Syntaxin Binding Protein 1, Chain A, domain 2"/>
    <property type="match status" value="1"/>
</dbReference>
<dbReference type="InterPro" id="IPR027482">
    <property type="entry name" value="Sec1-like_dom2"/>
</dbReference>
<dbReference type="EMBL" id="JPQZ01000028">
    <property type="protein sequence ID" value="KKO75207.1"/>
    <property type="molecule type" value="Genomic_DNA"/>
</dbReference>
<dbReference type="Gene3D" id="3.40.50.2060">
    <property type="match status" value="1"/>
</dbReference>
<dbReference type="Gene3D" id="3.40.50.1910">
    <property type="match status" value="1"/>
</dbReference>
<dbReference type="GO" id="GO:0016192">
    <property type="term" value="P:vesicle-mediated transport"/>
    <property type="evidence" value="ECO:0007669"/>
    <property type="project" value="InterPro"/>
</dbReference>
<dbReference type="InterPro" id="IPR043154">
    <property type="entry name" value="Sec-1-like_dom1"/>
</dbReference>
<dbReference type="VEuPathDB" id="MicrosporidiaDB:NCER_100201"/>
<dbReference type="InterPro" id="IPR036045">
    <property type="entry name" value="Sec1-like_sf"/>
</dbReference>
<protein>
    <submittedName>
        <fullName evidence="2">Synaptic transmission and general secretion sec1-like protein</fullName>
    </submittedName>
</protein>
<evidence type="ECO:0000256" key="1">
    <source>
        <dbReference type="ARBA" id="ARBA00009884"/>
    </source>
</evidence>
<proteinExistence type="inferred from homology"/>
<dbReference type="InterPro" id="IPR001619">
    <property type="entry name" value="Sec1-like"/>
</dbReference>
<comment type="similarity">
    <text evidence="1">Belongs to the STXBP/unc-18/SEC1 family.</text>
</comment>
<dbReference type="VEuPathDB" id="MicrosporidiaDB:G9O61_00g016730"/>
<comment type="caution">
    <text evidence="2">The sequence shown here is derived from an EMBL/GenBank/DDBJ whole genome shotgun (WGS) entry which is preliminary data.</text>
</comment>
<dbReference type="GeneID" id="36319856"/>
<gene>
    <name evidence="2" type="ORF">AAJ76_2800021079</name>
</gene>
<keyword evidence="3" id="KW-1185">Reference proteome</keyword>
<dbReference type="VEuPathDB" id="MicrosporidiaDB:G9O61_00g007440"/>
<dbReference type="AlphaFoldDB" id="A0A0F9YRK9"/>
<dbReference type="VEuPathDB" id="MicrosporidiaDB:AAJ76_2800021079"/>
<dbReference type="RefSeq" id="XP_024330949.1">
    <property type="nucleotide sequence ID" value="XM_024474927.1"/>
</dbReference>
<accession>A0A0F9YRK9</accession>
<organism evidence="2 3">
    <name type="scientific">Vairimorpha ceranae</name>
    <dbReference type="NCBI Taxonomy" id="40302"/>
    <lineage>
        <taxon>Eukaryota</taxon>
        <taxon>Fungi</taxon>
        <taxon>Fungi incertae sedis</taxon>
        <taxon>Microsporidia</taxon>
        <taxon>Nosematidae</taxon>
        <taxon>Vairimorpha</taxon>
    </lineage>
</organism>
<dbReference type="Pfam" id="PF00995">
    <property type="entry name" value="Sec1"/>
    <property type="match status" value="1"/>
</dbReference>
<dbReference type="SUPFAM" id="SSF56815">
    <property type="entry name" value="Sec1/munc18-like (SM) proteins"/>
    <property type="match status" value="1"/>
</dbReference>
<dbReference type="InterPro" id="IPR043127">
    <property type="entry name" value="Sec-1-like_dom3a"/>
</dbReference>
<dbReference type="PIRSF" id="PIRSF005715">
    <property type="entry name" value="VPS45_Sec1"/>
    <property type="match status" value="1"/>
</dbReference>
<sequence length="515" mass="59558">MLRNLQKSRILSFLNSNPYPWKVLILDKHTQSIISPLLKSKELRDCGITAYFLFSSYRQPIANTPALYFVSNISEISKDVLNSLYFEYNIHCVNSIQRKDLESLALTLSKKCVANQITQVYDQYVDFISLQDDLYTLDIPDSYYLKESREIWKSIVSSMLSIFVTLDSVPYIFSTDETTNTICKMIKDKMANNKLFDNKSHKRSLLIMVNRDYDVFTPIQHVWSYSALMDDLLALENNKIVINNKTYDLDPSDPLWKDNRNEYFPLVVEKVEAALLEYKKEMALRSIDNKSDKKAITDLLDKTPELAKKNESVNSHITICLEMVDIIKKRNIDEFYRIEKTGYSDEELMTVSEKGTDQDILRLALSIINTKDGNVAEAMLKKRNIKTNVTEFFKKFRTKTTVEKSKFFNMVSSIMGNVQKFLPVKEKSPLSDLVENIWNNSKSDVFKMFDPLNVDTFRKENVSSIVVCMVGGATYSELKTLKNLEEKIGIPIIYGGTEILNSKKFLDQVEKLMRK</sequence>
<reference evidence="2 3" key="1">
    <citation type="journal article" date="2015" name="Environ. Microbiol.">
        <title>Genome analyses suggest the presence of polyploidy and recent human-driven expansions in eight global populations of the honeybee pathogen Nosema ceranae.</title>
        <authorList>
            <person name="Pelin A."/>
            <person name="Selman M."/>
            <person name="Aris-Brosou S."/>
            <person name="Farinelli L."/>
            <person name="Corradi N."/>
        </authorList>
    </citation>
    <scope>NUCLEOTIDE SEQUENCE [LARGE SCALE GENOMIC DNA]</scope>
    <source>
        <strain evidence="2 3">PA08 1199</strain>
    </source>
</reference>
<dbReference type="PANTHER" id="PTHR11679">
    <property type="entry name" value="VESICLE PROTEIN SORTING-ASSOCIATED"/>
    <property type="match status" value="1"/>
</dbReference>
<dbReference type="Gene3D" id="1.25.40.60">
    <property type="match status" value="1"/>
</dbReference>
<name>A0A0F9YRK9_9MICR</name>
<evidence type="ECO:0000313" key="3">
    <source>
        <dbReference type="Proteomes" id="UP000034350"/>
    </source>
</evidence>
<evidence type="ECO:0000313" key="2">
    <source>
        <dbReference type="EMBL" id="KKO75207.1"/>
    </source>
</evidence>
<dbReference type="OrthoDB" id="10251230at2759"/>